<dbReference type="Pfam" id="PF13676">
    <property type="entry name" value="TIR_2"/>
    <property type="match status" value="1"/>
</dbReference>
<dbReference type="InterPro" id="IPR001646">
    <property type="entry name" value="5peptide_repeat"/>
</dbReference>
<gene>
    <name evidence="2" type="ORF">H4696_003860</name>
</gene>
<dbReference type="RefSeq" id="WP_086862984.1">
    <property type="nucleotide sequence ID" value="NZ_JADBEG010000001.1"/>
</dbReference>
<dbReference type="InterPro" id="IPR035897">
    <property type="entry name" value="Toll_tir_struct_dom_sf"/>
</dbReference>
<dbReference type="PROSITE" id="PS50104">
    <property type="entry name" value="TIR"/>
    <property type="match status" value="1"/>
</dbReference>
<dbReference type="SUPFAM" id="SSF141571">
    <property type="entry name" value="Pentapeptide repeat-like"/>
    <property type="match status" value="1"/>
</dbReference>
<organism evidence="2 3">
    <name type="scientific">Amycolatopsis lexingtonensis</name>
    <dbReference type="NCBI Taxonomy" id="218822"/>
    <lineage>
        <taxon>Bacteria</taxon>
        <taxon>Bacillati</taxon>
        <taxon>Actinomycetota</taxon>
        <taxon>Actinomycetes</taxon>
        <taxon>Pseudonocardiales</taxon>
        <taxon>Pseudonocardiaceae</taxon>
        <taxon>Amycolatopsis</taxon>
    </lineage>
</organism>
<dbReference type="SUPFAM" id="SSF52200">
    <property type="entry name" value="Toll/Interleukin receptor TIR domain"/>
    <property type="match status" value="1"/>
</dbReference>
<evidence type="ECO:0000313" key="3">
    <source>
        <dbReference type="Proteomes" id="UP000631670"/>
    </source>
</evidence>
<evidence type="ECO:0000259" key="1">
    <source>
        <dbReference type="PROSITE" id="PS50104"/>
    </source>
</evidence>
<dbReference type="Proteomes" id="UP000631670">
    <property type="component" value="Unassembled WGS sequence"/>
</dbReference>
<proteinExistence type="predicted"/>
<sequence>MADAETVRHLARGAEEWNSHRRTAALGHPDLTGIKIFNSALPGLDLSAADLDGAELWNVDLRGACLDHARLNGARIVGTRLDEASLKAAEIKGSDFDRVCLRRTDFSDVEAFELRIRRSILTGADLTGASLRGYTHFYNCELSGVTLTGATIEIGMVKRPTADRETLTRLSAIGCRAIELANLPLAQDRPVCDAFRIDVPDDQYGVLVADGSAYWISEGRYDVFISHVSRYKTEIATPLAGQLERRGLRTWIDDRRLTIGDDLAETIGFGIRSSRFGVIVVTPDFFGRRWPDREFGLLRDKRLFLVLHQVEPARLGDLHPGLEDSRLSLPWRLGEEEVADRIHHAIRRPPRVLG</sequence>
<reference evidence="2 3" key="1">
    <citation type="submission" date="2020-10" db="EMBL/GenBank/DDBJ databases">
        <title>Sequencing the genomes of 1000 actinobacteria strains.</title>
        <authorList>
            <person name="Klenk H.-P."/>
        </authorList>
    </citation>
    <scope>NUCLEOTIDE SEQUENCE [LARGE SCALE GENOMIC DNA]</scope>
    <source>
        <strain evidence="2 3">DSM 44653</strain>
    </source>
</reference>
<dbReference type="InterPro" id="IPR000157">
    <property type="entry name" value="TIR_dom"/>
</dbReference>
<accession>A0ABR9I0S5</accession>
<dbReference type="PANTHER" id="PTHR14136">
    <property type="entry name" value="BTB_POZ DOMAIN-CONTAINING PROTEIN KCTD9"/>
    <property type="match status" value="1"/>
</dbReference>
<feature type="domain" description="TIR" evidence="1">
    <location>
        <begin position="219"/>
        <end position="338"/>
    </location>
</feature>
<keyword evidence="3" id="KW-1185">Reference proteome</keyword>
<dbReference type="EMBL" id="JADBEG010000001">
    <property type="protein sequence ID" value="MBE1496760.1"/>
    <property type="molecule type" value="Genomic_DNA"/>
</dbReference>
<dbReference type="Pfam" id="PF00805">
    <property type="entry name" value="Pentapeptide"/>
    <property type="match status" value="2"/>
</dbReference>
<dbReference type="Gene3D" id="2.160.20.80">
    <property type="entry name" value="E3 ubiquitin-protein ligase SopA"/>
    <property type="match status" value="1"/>
</dbReference>
<dbReference type="InterPro" id="IPR051082">
    <property type="entry name" value="Pentapeptide-BTB/POZ_domain"/>
</dbReference>
<name>A0ABR9I0S5_9PSEU</name>
<dbReference type="PANTHER" id="PTHR14136:SF17">
    <property type="entry name" value="BTB_POZ DOMAIN-CONTAINING PROTEIN KCTD9"/>
    <property type="match status" value="1"/>
</dbReference>
<dbReference type="Gene3D" id="3.40.50.10140">
    <property type="entry name" value="Toll/interleukin-1 receptor homology (TIR) domain"/>
    <property type="match status" value="1"/>
</dbReference>
<comment type="caution">
    <text evidence="2">The sequence shown here is derived from an EMBL/GenBank/DDBJ whole genome shotgun (WGS) entry which is preliminary data.</text>
</comment>
<evidence type="ECO:0000313" key="2">
    <source>
        <dbReference type="EMBL" id="MBE1496760.1"/>
    </source>
</evidence>
<protein>
    <recommendedName>
        <fullName evidence="1">TIR domain-containing protein</fullName>
    </recommendedName>
</protein>